<proteinExistence type="predicted"/>
<protein>
    <recommendedName>
        <fullName evidence="3">dTDP-4-dehydrorhamnose reductase</fullName>
    </recommendedName>
</protein>
<reference evidence="1 2" key="1">
    <citation type="submission" date="2020-03" db="EMBL/GenBank/DDBJ databases">
        <title>Genomic Encyclopedia of Type Strains, Phase IV (KMG-IV): sequencing the most valuable type-strain genomes for metagenomic binning, comparative biology and taxonomic classification.</title>
        <authorList>
            <person name="Goeker M."/>
        </authorList>
    </citation>
    <scope>NUCLEOTIDE SEQUENCE [LARGE SCALE GENOMIC DNA]</scope>
    <source>
        <strain evidence="1 2">DSM 5718</strain>
    </source>
</reference>
<dbReference type="RefSeq" id="WP_166919511.1">
    <property type="nucleotide sequence ID" value="NZ_JAASRN010000002.1"/>
</dbReference>
<dbReference type="Proteomes" id="UP000537126">
    <property type="component" value="Unassembled WGS sequence"/>
</dbReference>
<dbReference type="AlphaFoldDB" id="A0A846MRZ8"/>
<dbReference type="SUPFAM" id="SSF51735">
    <property type="entry name" value="NAD(P)-binding Rossmann-fold domains"/>
    <property type="match status" value="1"/>
</dbReference>
<gene>
    <name evidence="1" type="ORF">FHS56_001645</name>
</gene>
<evidence type="ECO:0008006" key="3">
    <source>
        <dbReference type="Google" id="ProtNLM"/>
    </source>
</evidence>
<sequence>MKTFTSSVRCVVLSTQQTYADLLQALGWEVSFIALRHDAPYWQPIDLTRDGLIRHADVLVWDVSTIALEDENKSRDLYLYYKAIATHLEELLSEQGARPTTWILQNSAAMYESSSLPVGEDSPAAEHAIAQTLLQVERLFHKAYVPGVRKVVFRLGLLMHEQTTWWHWIPLACKRLQQRPPIATLLAEDYRRAMCFVVESKDVSGIFNVASAMLNDWDSILRCWKQLDTAGIGFFKRLSFWWHRKNISRLGRWAFLSTQRIAKKGCLLSQNDLLAQSA</sequence>
<dbReference type="Gene3D" id="3.40.50.720">
    <property type="entry name" value="NAD(P)-binding Rossmann-like Domain"/>
    <property type="match status" value="1"/>
</dbReference>
<accession>A0A846MRZ8</accession>
<comment type="caution">
    <text evidence="1">The sequence shown here is derived from an EMBL/GenBank/DDBJ whole genome shotgun (WGS) entry which is preliminary data.</text>
</comment>
<keyword evidence="2" id="KW-1185">Reference proteome</keyword>
<evidence type="ECO:0000313" key="1">
    <source>
        <dbReference type="EMBL" id="NIK74132.1"/>
    </source>
</evidence>
<dbReference type="InterPro" id="IPR036291">
    <property type="entry name" value="NAD(P)-bd_dom_sf"/>
</dbReference>
<organism evidence="1 2">
    <name type="scientific">Thermonema lapsum</name>
    <dbReference type="NCBI Taxonomy" id="28195"/>
    <lineage>
        <taxon>Bacteria</taxon>
        <taxon>Pseudomonadati</taxon>
        <taxon>Bacteroidota</taxon>
        <taxon>Cytophagia</taxon>
        <taxon>Cytophagales</taxon>
        <taxon>Thermonemataceae</taxon>
        <taxon>Thermonema</taxon>
    </lineage>
</organism>
<evidence type="ECO:0000313" key="2">
    <source>
        <dbReference type="Proteomes" id="UP000537126"/>
    </source>
</evidence>
<name>A0A846MRZ8_9BACT</name>
<dbReference type="EMBL" id="JAASRN010000002">
    <property type="protein sequence ID" value="NIK74132.1"/>
    <property type="molecule type" value="Genomic_DNA"/>
</dbReference>